<dbReference type="Gene3D" id="1.10.443.10">
    <property type="entry name" value="Intergrase catalytic core"/>
    <property type="match status" value="1"/>
</dbReference>
<proteinExistence type="inferred from homology"/>
<dbReference type="InterPro" id="IPR011010">
    <property type="entry name" value="DNA_brk_join_enz"/>
</dbReference>
<dbReference type="PANTHER" id="PTHR30349">
    <property type="entry name" value="PHAGE INTEGRASE-RELATED"/>
    <property type="match status" value="1"/>
</dbReference>
<dbReference type="PROSITE" id="PS51898">
    <property type="entry name" value="TYR_RECOMBINASE"/>
    <property type="match status" value="1"/>
</dbReference>
<comment type="caution">
    <text evidence="9">The sequence shown here is derived from an EMBL/GenBank/DDBJ whole genome shotgun (WGS) entry which is preliminary data.</text>
</comment>
<dbReference type="EMBL" id="BNJJ01000023">
    <property type="protein sequence ID" value="GHO88306.1"/>
    <property type="molecule type" value="Genomic_DNA"/>
</dbReference>
<evidence type="ECO:0000259" key="8">
    <source>
        <dbReference type="PROSITE" id="PS51900"/>
    </source>
</evidence>
<dbReference type="InterPro" id="IPR050090">
    <property type="entry name" value="Tyrosine_recombinase_XerCD"/>
</dbReference>
<evidence type="ECO:0000256" key="5">
    <source>
        <dbReference type="PROSITE-ProRule" id="PRU01248"/>
    </source>
</evidence>
<organism evidence="9 10">
    <name type="scientific">Dictyobacter formicarum</name>
    <dbReference type="NCBI Taxonomy" id="2778368"/>
    <lineage>
        <taxon>Bacteria</taxon>
        <taxon>Bacillati</taxon>
        <taxon>Chloroflexota</taxon>
        <taxon>Ktedonobacteria</taxon>
        <taxon>Ktedonobacterales</taxon>
        <taxon>Dictyobacteraceae</taxon>
        <taxon>Dictyobacter</taxon>
    </lineage>
</organism>
<keyword evidence="3 5" id="KW-0238">DNA-binding</keyword>
<feature type="region of interest" description="Disordered" evidence="6">
    <location>
        <begin position="301"/>
        <end position="333"/>
    </location>
</feature>
<dbReference type="PANTHER" id="PTHR30349:SF41">
    <property type="entry name" value="INTEGRASE_RECOMBINASE PROTEIN MJ0367-RELATED"/>
    <property type="match status" value="1"/>
</dbReference>
<evidence type="ECO:0000256" key="3">
    <source>
        <dbReference type="ARBA" id="ARBA00023125"/>
    </source>
</evidence>
<name>A0ABQ3VT55_9CHLR</name>
<dbReference type="PROSITE" id="PS51900">
    <property type="entry name" value="CB"/>
    <property type="match status" value="1"/>
</dbReference>
<dbReference type="SUPFAM" id="SSF56349">
    <property type="entry name" value="DNA breaking-rejoining enzymes"/>
    <property type="match status" value="1"/>
</dbReference>
<dbReference type="InterPro" id="IPR002104">
    <property type="entry name" value="Integrase_catalytic"/>
</dbReference>
<keyword evidence="4" id="KW-0233">DNA recombination</keyword>
<dbReference type="Proteomes" id="UP000635565">
    <property type="component" value="Unassembled WGS sequence"/>
</dbReference>
<dbReference type="Pfam" id="PF00589">
    <property type="entry name" value="Phage_integrase"/>
    <property type="match status" value="1"/>
</dbReference>
<evidence type="ECO:0000256" key="2">
    <source>
        <dbReference type="ARBA" id="ARBA00022908"/>
    </source>
</evidence>
<keyword evidence="2" id="KW-0229">DNA integration</keyword>
<dbReference type="InterPro" id="IPR013762">
    <property type="entry name" value="Integrase-like_cat_sf"/>
</dbReference>
<accession>A0ABQ3VT55</accession>
<dbReference type="InterPro" id="IPR010998">
    <property type="entry name" value="Integrase_recombinase_N"/>
</dbReference>
<protein>
    <submittedName>
        <fullName evidence="9">Integrase</fullName>
    </submittedName>
</protein>
<evidence type="ECO:0000256" key="6">
    <source>
        <dbReference type="SAM" id="MobiDB-lite"/>
    </source>
</evidence>
<feature type="domain" description="Tyr recombinase" evidence="7">
    <location>
        <begin position="114"/>
        <end position="309"/>
    </location>
</feature>
<dbReference type="InterPro" id="IPR044068">
    <property type="entry name" value="CB"/>
</dbReference>
<evidence type="ECO:0000259" key="7">
    <source>
        <dbReference type="PROSITE" id="PS51898"/>
    </source>
</evidence>
<dbReference type="CDD" id="cd00397">
    <property type="entry name" value="DNA_BRE_C"/>
    <property type="match status" value="1"/>
</dbReference>
<evidence type="ECO:0000313" key="10">
    <source>
        <dbReference type="Proteomes" id="UP000635565"/>
    </source>
</evidence>
<dbReference type="RefSeq" id="WP_201365900.1">
    <property type="nucleotide sequence ID" value="NZ_BNJJ01000023.1"/>
</dbReference>
<dbReference type="InterPro" id="IPR004107">
    <property type="entry name" value="Integrase_SAM-like_N"/>
</dbReference>
<evidence type="ECO:0000256" key="4">
    <source>
        <dbReference type="ARBA" id="ARBA00023172"/>
    </source>
</evidence>
<keyword evidence="10" id="KW-1185">Reference proteome</keyword>
<comment type="similarity">
    <text evidence="1">Belongs to the 'phage' integrase family.</text>
</comment>
<dbReference type="Pfam" id="PF02899">
    <property type="entry name" value="Phage_int_SAM_1"/>
    <property type="match status" value="1"/>
</dbReference>
<evidence type="ECO:0000256" key="1">
    <source>
        <dbReference type="ARBA" id="ARBA00008857"/>
    </source>
</evidence>
<gene>
    <name evidence="9" type="primary">xerD_3</name>
    <name evidence="9" type="ORF">KSZ_63120</name>
</gene>
<sequence length="333" mass="38707">MEIQQAIQEFLEVRELDNCTPKTLQTYEQRLRYFSTWLHSAHGIKEVERLKLEHLRGWMAYLKKTPTHSGKEMSDESIHSYGQSMLVFCHWLEQEEYLEKPISTRFKLPRVEKKFVPTYNTDDIQKLLAACEEGDINKPALRRALTARNRAIVTLFIDTGIRLSELAGLRLGDIDKNDRLLLVHRKGQKWQQVPVSRDGFRALHHYLSGHRPVLARTDVARKDDRVFLADDGRPLTHHGVSMLFKRLKKRTGIDGKKVGAHNCRRYMATTQLEMGRSPLDVQRQMGHTTLTMTNHYASISTQHLRKSHEKFSPLRNENNSSDNDVYGSGYWTE</sequence>
<feature type="domain" description="Core-binding (CB)" evidence="8">
    <location>
        <begin position="1"/>
        <end position="93"/>
    </location>
</feature>
<reference evidence="9 10" key="1">
    <citation type="journal article" date="2021" name="Int. J. Syst. Evol. Microbiol.">
        <title>Reticulibacter mediterranei gen. nov., sp. nov., within the new family Reticulibacteraceae fam. nov., and Ktedonospora formicarum gen. nov., sp. nov., Ktedonobacter robiniae sp. nov., Dictyobacter formicarum sp. nov. and Dictyobacter arantiisoli sp. nov., belonging to the class Ktedonobacteria.</title>
        <authorList>
            <person name="Yabe S."/>
            <person name="Zheng Y."/>
            <person name="Wang C.M."/>
            <person name="Sakai Y."/>
            <person name="Abe K."/>
            <person name="Yokota A."/>
            <person name="Donadio S."/>
            <person name="Cavaletti L."/>
            <person name="Monciardini P."/>
        </authorList>
    </citation>
    <scope>NUCLEOTIDE SEQUENCE [LARGE SCALE GENOMIC DNA]</scope>
    <source>
        <strain evidence="9 10">SOSP1-9</strain>
    </source>
</reference>
<dbReference type="Gene3D" id="1.10.150.130">
    <property type="match status" value="1"/>
</dbReference>
<evidence type="ECO:0000313" key="9">
    <source>
        <dbReference type="EMBL" id="GHO88306.1"/>
    </source>
</evidence>